<proteinExistence type="inferred from homology"/>
<dbReference type="eggNOG" id="COG2067">
    <property type="taxonomic scope" value="Bacteria"/>
</dbReference>
<keyword evidence="4" id="KW-0812">Transmembrane</keyword>
<evidence type="ECO:0000313" key="9">
    <source>
        <dbReference type="Proteomes" id="UP000000483"/>
    </source>
</evidence>
<evidence type="ECO:0000256" key="4">
    <source>
        <dbReference type="ARBA" id="ARBA00022692"/>
    </source>
</evidence>
<sequence length="417" mass="45914">MPRDVAVYLIVLCMVLWKVSGVYAAGFAVLQQGTAAMAQGNAFVAQADDPSAIFYNPAGLIQLKQPEIYLNSVLSSTNRTYNSPTGLHATAKHEIFSVPAFYAVLPLNERFVAGLGLFTPFGLGTEWPSTWAGQYLTTKSKLQTFNLNPVISVKLLDNLSGAVGFDVLWSKVQIRRKTVRFVPPLRDIDNDFKGDGVGFGYNLGLLYEPMEGVKLGVHYRSEIKVTHSGDLSVSLLDNVGGEADVVFPPSVTWGCAYSRIKPFVFEFDVTWTGWSTYKNLLLTLNQPIPATIPPATLSSILQEKNWDDTWAFRFGANYELRPGMKARVGYIYDLTPVPSDTFDPTIPDANRHIFTIGGDTQIGRFTLGFAYNYILSENRSKANMLAINGTPLPAANQANGKYESDNHSLGFSLSCKF</sequence>
<dbReference type="Proteomes" id="UP000000483">
    <property type="component" value="Chromosome"/>
</dbReference>
<evidence type="ECO:0000256" key="7">
    <source>
        <dbReference type="ARBA" id="ARBA00023237"/>
    </source>
</evidence>
<keyword evidence="7" id="KW-0998">Cell outer membrane</keyword>
<dbReference type="AlphaFoldDB" id="F2ND62"/>
<keyword evidence="5" id="KW-0732">Signal</keyword>
<dbReference type="Pfam" id="PF03349">
    <property type="entry name" value="Toluene_X"/>
    <property type="match status" value="1"/>
</dbReference>
<gene>
    <name evidence="8" type="ordered locus">Desac_1953</name>
</gene>
<name>F2ND62_DESAR</name>
<dbReference type="HOGENOM" id="CLU_035981_2_1_7"/>
<evidence type="ECO:0000256" key="3">
    <source>
        <dbReference type="ARBA" id="ARBA00022452"/>
    </source>
</evidence>
<reference evidence="8 9" key="1">
    <citation type="journal article" date="2011" name="Stand. Genomic Sci.">
        <title>Complete genome sequence of the acetate-degrading sulfate reducer Desulfobacca acetoxidans type strain (ASRB2).</title>
        <authorList>
            <person name="Goker M."/>
            <person name="Teshima H."/>
            <person name="Lapidus A."/>
            <person name="Nolan M."/>
            <person name="Lucas S."/>
            <person name="Hammon N."/>
            <person name="Deshpande S."/>
            <person name="Cheng J.F."/>
            <person name="Tapia R."/>
            <person name="Han C."/>
            <person name="Goodwin L."/>
            <person name="Pitluck S."/>
            <person name="Huntemann M."/>
            <person name="Liolios K."/>
            <person name="Ivanova N."/>
            <person name="Pagani I."/>
            <person name="Mavromatis K."/>
            <person name="Ovchinikova G."/>
            <person name="Pati A."/>
            <person name="Chen A."/>
            <person name="Palaniappan K."/>
            <person name="Land M."/>
            <person name="Hauser L."/>
            <person name="Brambilla E.M."/>
            <person name="Rohde M."/>
            <person name="Spring S."/>
            <person name="Detter J.C."/>
            <person name="Woyke T."/>
            <person name="Bristow J."/>
            <person name="Eisen J.A."/>
            <person name="Markowitz V."/>
            <person name="Hugenholtz P."/>
            <person name="Kyrpides N.C."/>
            <person name="Klenk H.P."/>
        </authorList>
    </citation>
    <scope>NUCLEOTIDE SEQUENCE [LARGE SCALE GENOMIC DNA]</scope>
    <source>
        <strain evidence="9">ATCC 700848 / DSM 11109 / ASRB2</strain>
    </source>
</reference>
<dbReference type="GO" id="GO:0009279">
    <property type="term" value="C:cell outer membrane"/>
    <property type="evidence" value="ECO:0007669"/>
    <property type="project" value="UniProtKB-SubCell"/>
</dbReference>
<evidence type="ECO:0000256" key="1">
    <source>
        <dbReference type="ARBA" id="ARBA00004571"/>
    </source>
</evidence>
<keyword evidence="3" id="KW-1134">Transmembrane beta strand</keyword>
<dbReference type="Gene3D" id="2.40.160.60">
    <property type="entry name" value="Outer membrane protein transport protein (OMPP1/FadL/TodX)"/>
    <property type="match status" value="1"/>
</dbReference>
<dbReference type="EMBL" id="CP002629">
    <property type="protein sequence ID" value="AEB09786.1"/>
    <property type="molecule type" value="Genomic_DNA"/>
</dbReference>
<dbReference type="PANTHER" id="PTHR35093">
    <property type="entry name" value="OUTER MEMBRANE PROTEIN NMB0088-RELATED"/>
    <property type="match status" value="1"/>
</dbReference>
<evidence type="ECO:0000256" key="6">
    <source>
        <dbReference type="ARBA" id="ARBA00023136"/>
    </source>
</evidence>
<protein>
    <submittedName>
        <fullName evidence="8">Membrane protein involved in aromatic hydrocarbon degradation</fullName>
    </submittedName>
</protein>
<dbReference type="STRING" id="880072.Desac_1953"/>
<dbReference type="SUPFAM" id="SSF56935">
    <property type="entry name" value="Porins"/>
    <property type="match status" value="1"/>
</dbReference>
<comment type="similarity">
    <text evidence="2">Belongs to the OmpP1/FadL family.</text>
</comment>
<reference evidence="9" key="2">
    <citation type="submission" date="2011-03" db="EMBL/GenBank/DDBJ databases">
        <title>The complete genome of Desulfobacca acetoxidans DSM 11109.</title>
        <authorList>
            <consortium name="US DOE Joint Genome Institute (JGI-PGF)"/>
            <person name="Lucas S."/>
            <person name="Copeland A."/>
            <person name="Lapidus A."/>
            <person name="Bruce D."/>
            <person name="Goodwin L."/>
            <person name="Pitluck S."/>
            <person name="Peters L."/>
            <person name="Kyrpides N."/>
            <person name="Mavromatis K."/>
            <person name="Ivanova N."/>
            <person name="Ovchinnikova G."/>
            <person name="Teshima H."/>
            <person name="Detter J.C."/>
            <person name="Han C."/>
            <person name="Land M."/>
            <person name="Hauser L."/>
            <person name="Markowitz V."/>
            <person name="Cheng J.-F."/>
            <person name="Hugenholtz P."/>
            <person name="Woyke T."/>
            <person name="Wu D."/>
            <person name="Spring S."/>
            <person name="Schueler E."/>
            <person name="Brambilla E."/>
            <person name="Klenk H.-P."/>
            <person name="Eisen J.A."/>
        </authorList>
    </citation>
    <scope>NUCLEOTIDE SEQUENCE [LARGE SCALE GENOMIC DNA]</scope>
    <source>
        <strain evidence="9">ATCC 700848 / DSM 11109 / ASRB2</strain>
    </source>
</reference>
<dbReference type="KEGG" id="dao:Desac_1953"/>
<evidence type="ECO:0000256" key="2">
    <source>
        <dbReference type="ARBA" id="ARBA00008163"/>
    </source>
</evidence>
<keyword evidence="9" id="KW-1185">Reference proteome</keyword>
<evidence type="ECO:0000256" key="5">
    <source>
        <dbReference type="ARBA" id="ARBA00022729"/>
    </source>
</evidence>
<dbReference type="PANTHER" id="PTHR35093:SF8">
    <property type="entry name" value="OUTER MEMBRANE PROTEIN NMB0088-RELATED"/>
    <property type="match status" value="1"/>
</dbReference>
<evidence type="ECO:0000313" key="8">
    <source>
        <dbReference type="EMBL" id="AEB09786.1"/>
    </source>
</evidence>
<comment type="subcellular location">
    <subcellularLocation>
        <location evidence="1">Cell outer membrane</location>
        <topology evidence="1">Multi-pass membrane protein</topology>
    </subcellularLocation>
</comment>
<accession>F2ND62</accession>
<keyword evidence="6" id="KW-0472">Membrane</keyword>
<organism evidence="8 9">
    <name type="scientific">Desulfobacca acetoxidans (strain ATCC 700848 / DSM 11109 / ASRB2)</name>
    <dbReference type="NCBI Taxonomy" id="880072"/>
    <lineage>
        <taxon>Bacteria</taxon>
        <taxon>Pseudomonadati</taxon>
        <taxon>Thermodesulfobacteriota</taxon>
        <taxon>Desulfobaccia</taxon>
        <taxon>Desulfobaccales</taxon>
        <taxon>Desulfobaccaceae</taxon>
        <taxon>Desulfobacca</taxon>
    </lineage>
</organism>
<dbReference type="GO" id="GO:0015483">
    <property type="term" value="F:long-chain fatty acid transporting porin activity"/>
    <property type="evidence" value="ECO:0007669"/>
    <property type="project" value="TreeGrafter"/>
</dbReference>
<dbReference type="RefSeq" id="WP_013706895.1">
    <property type="nucleotide sequence ID" value="NC_015388.1"/>
</dbReference>
<dbReference type="InterPro" id="IPR005017">
    <property type="entry name" value="OMPP1/FadL/TodX"/>
</dbReference>